<organism evidence="13 14">
    <name type="scientific">Pseudomonas phage pf16</name>
    <dbReference type="NCBI Taxonomy" id="1815630"/>
    <lineage>
        <taxon>Viruses</taxon>
        <taxon>Duplodnaviria</taxon>
        <taxon>Heunggongvirae</taxon>
        <taxon>Uroviricota</taxon>
        <taxon>Caudoviricetes</taxon>
        <taxon>Chakrabartyvirus</taxon>
        <taxon>Chakrabartyvirus pf16</taxon>
    </lineage>
</organism>
<keyword evidence="5" id="KW-0227">DNA damage</keyword>
<evidence type="ECO:0000256" key="4">
    <source>
        <dbReference type="ARBA" id="ARBA00022723"/>
    </source>
</evidence>
<dbReference type="SUPFAM" id="SSF50249">
    <property type="entry name" value="Nucleic acid-binding proteins"/>
    <property type="match status" value="1"/>
</dbReference>
<evidence type="ECO:0000313" key="14">
    <source>
        <dbReference type="Proteomes" id="UP000225821"/>
    </source>
</evidence>
<evidence type="ECO:0000256" key="6">
    <source>
        <dbReference type="ARBA" id="ARBA00022833"/>
    </source>
</evidence>
<accession>A0A1S5R3T2</accession>
<keyword evidence="2 10" id="KW-0678">Repressor</keyword>
<dbReference type="InterPro" id="IPR046395">
    <property type="entry name" value="SSB_T4"/>
</dbReference>
<evidence type="ECO:0000256" key="3">
    <source>
        <dbReference type="ARBA" id="ARBA00022705"/>
    </source>
</evidence>
<dbReference type="GO" id="GO:0046872">
    <property type="term" value="F:metal ion binding"/>
    <property type="evidence" value="ECO:0007669"/>
    <property type="project" value="UniProtKB-KW"/>
</dbReference>
<evidence type="ECO:0000256" key="7">
    <source>
        <dbReference type="ARBA" id="ARBA00023109"/>
    </source>
</evidence>
<evidence type="ECO:0000256" key="9">
    <source>
        <dbReference type="ARBA" id="ARBA00023204"/>
    </source>
</evidence>
<dbReference type="InterPro" id="IPR012339">
    <property type="entry name" value="Phage_T4_Gp32_ssDNA-bd"/>
</dbReference>
<protein>
    <recommendedName>
        <fullName evidence="1 10">Single-stranded DNA-binding protein</fullName>
        <shortName evidence="10">SSB protein</shortName>
    </recommendedName>
    <alternativeName>
        <fullName evidence="10">Helix-destabilizing protein</fullName>
    </alternativeName>
</protein>
<feature type="domain" description="Bacteriophage T4 Gp32 single-stranded DNA-binding" evidence="12">
    <location>
        <begin position="47"/>
        <end position="253"/>
    </location>
</feature>
<dbReference type="GO" id="GO:0006310">
    <property type="term" value="P:DNA recombination"/>
    <property type="evidence" value="ECO:0007669"/>
    <property type="project" value="UniProtKB-UniRule"/>
</dbReference>
<dbReference type="InterPro" id="IPR044947">
    <property type="entry name" value="Phage_T4_Gp32_ssDNA-bd_sf"/>
</dbReference>
<dbReference type="OrthoDB" id="3870at10239"/>
<comment type="subunit">
    <text evidence="10">Homodimer in the absence of DNA, monomer when binding DNA. Interacts with the DNA helicase assembly protein; a ternary complex between the helicase assembly protein, the single-stranded DNA-binding protein and ssDNA is an obligatory intermediate in the helicase loading mechanism. Part of the replicase complex that includes the DNA polymerase, the polymerase clamp, the clamp loader complex, the single-stranded DNA binding protein, the primase, the replicative helicase and the helicase assembly factor. Interacts (via C-terminus) with the viral SF1 dDA helicase. Interacts with the viral SF2 UvsW repair helicase.</text>
</comment>
<sequence length="327" mass="36398">MVDFASLRKNRGSTLSKLTEKLETLNKGSGNQKDARIYKPGFDKKEGKGYAVVRFLTPKEGEAFVRVYHHGFNGAGGWYIENSRSTIGEDDPVGISNTLYWKKGENEGNEAFKNIARARKRNTKYYAWVLVIKDTINPEHNGKVMIYEFGQQIFGKIEKAAKPEFEDDQPMDPFDLWSGADFKIKIVGKEIPDQRKGGKTIVPNYENSEFDRPSELFEGDDAKKEELFNQTTNLAEFTVCKSFDELAERFKKVTGEAYNKLEGGDPAEAVVERLEKQASLDASVDHGSSGPSSPASVDAQPESAPAADNGGEEEDVLAMFQRLANGQ</sequence>
<reference evidence="13 14" key="1">
    <citation type="submission" date="2016-03" db="EMBL/GenBank/DDBJ databases">
        <title>Characterisation of pf16 and phiPMW: Two novel phages infecting Pseudomonas putida PpG1.</title>
        <authorList>
            <person name="Magill D.J."/>
            <person name="Krylov V.N."/>
            <person name="Shaburova O.V."/>
            <person name="Allen C.C.R."/>
            <person name="McGrath J.W."/>
            <person name="Quinn J.P."/>
            <person name="Kulakov L.A."/>
        </authorList>
    </citation>
    <scope>NUCLEOTIDE SEQUENCE [LARGE SCALE GENOMIC DNA]</scope>
</reference>
<evidence type="ECO:0000313" key="13">
    <source>
        <dbReference type="EMBL" id="AND75071.1"/>
    </source>
</evidence>
<dbReference type="EMBL" id="KU873925">
    <property type="protein sequence ID" value="AND75071.1"/>
    <property type="molecule type" value="Genomic_DNA"/>
</dbReference>
<dbReference type="GO" id="GO:0039686">
    <property type="term" value="P:bidirectional double-stranded viral DNA replication"/>
    <property type="evidence" value="ECO:0007669"/>
    <property type="project" value="UniProtKB-UniRule"/>
</dbReference>
<keyword evidence="10" id="KW-0233">DNA recombination</keyword>
<evidence type="ECO:0000259" key="12">
    <source>
        <dbReference type="Pfam" id="PF08804"/>
    </source>
</evidence>
<dbReference type="GO" id="GO:0006260">
    <property type="term" value="P:DNA replication"/>
    <property type="evidence" value="ECO:0007669"/>
    <property type="project" value="UniProtKB-KW"/>
</dbReference>
<evidence type="ECO:0000256" key="2">
    <source>
        <dbReference type="ARBA" id="ARBA00022491"/>
    </source>
</evidence>
<keyword evidence="7 10" id="KW-1194">Viral DNA replication</keyword>
<name>A0A1S5R3T2_9CAUD</name>
<dbReference type="InterPro" id="IPR012340">
    <property type="entry name" value="NA-bd_OB-fold"/>
</dbReference>
<feature type="region of interest" description="Disordered" evidence="11">
    <location>
        <begin position="276"/>
        <end position="327"/>
    </location>
</feature>
<keyword evidence="14" id="KW-1185">Reference proteome</keyword>
<evidence type="ECO:0000256" key="11">
    <source>
        <dbReference type="SAM" id="MobiDB-lite"/>
    </source>
</evidence>
<keyword evidence="8 10" id="KW-0238">DNA-binding</keyword>
<evidence type="ECO:0000256" key="8">
    <source>
        <dbReference type="ARBA" id="ARBA00023125"/>
    </source>
</evidence>
<keyword evidence="6" id="KW-0862">Zinc</keyword>
<dbReference type="GO" id="GO:0003697">
    <property type="term" value="F:single-stranded DNA binding"/>
    <property type="evidence" value="ECO:0007669"/>
    <property type="project" value="UniProtKB-UniRule"/>
</dbReference>
<evidence type="ECO:0000256" key="10">
    <source>
        <dbReference type="HAMAP-Rule" id="MF_04152"/>
    </source>
</evidence>
<dbReference type="GO" id="GO:0006281">
    <property type="term" value="P:DNA repair"/>
    <property type="evidence" value="ECO:0007669"/>
    <property type="project" value="UniProtKB-UniRule"/>
</dbReference>
<dbReference type="Proteomes" id="UP000225821">
    <property type="component" value="Segment"/>
</dbReference>
<keyword evidence="3" id="KW-0235">DNA replication</keyword>
<comment type="function">
    <text evidence="10">Single-stranded DNA-binding protein that participates in viral DNA replication, recombination, and repair. Coats the lagging-strand ssDNA as the replication fork advances. Stimulates the activities of viral DNA polymerase and the replicative helicase, probably via its interaction with the helicase assembly factor. Together with the replicative helicase and the helicase assembly factor, promotes pairing of two homologous DNA molecules containing complementary single-stranded regions and mediates homologous DNA strand exchange. Promotes also the formation of joint molecules. mRNA specific autogenous translational repressor.</text>
</comment>
<comment type="similarity">
    <text evidence="10">Belongs to the Tequatrovirus single-stranded DNA-binding protein family.</text>
</comment>
<comment type="caution">
    <text evidence="10">Lacks conserved residue(s) required for the propagation of feature annotation.</text>
</comment>
<evidence type="ECO:0000256" key="1">
    <source>
        <dbReference type="ARBA" id="ARBA00018590"/>
    </source>
</evidence>
<evidence type="ECO:0000256" key="5">
    <source>
        <dbReference type="ARBA" id="ARBA00022763"/>
    </source>
</evidence>
<dbReference type="Gene3D" id="3.90.198.10">
    <property type="entry name" value="Replication Fork Single-Stranded Dna Binding Protein"/>
    <property type="match status" value="1"/>
</dbReference>
<comment type="domain">
    <text evidence="10">The acidic C-terminus is involved in modulating the ssDNA binding properties. The N-terminus LAST motif is involved in the cooperative binding of the protein to single-stranded nucleic acids.</text>
</comment>
<keyword evidence="4" id="KW-0479">Metal-binding</keyword>
<gene>
    <name evidence="13" type="ORF">pf16_148</name>
</gene>
<proteinExistence type="inferred from homology"/>
<keyword evidence="9 10" id="KW-0234">DNA repair</keyword>
<dbReference type="HAMAP" id="MF_04152">
    <property type="entry name" value="SSB_T4"/>
    <property type="match status" value="1"/>
</dbReference>
<dbReference type="Pfam" id="PF08804">
    <property type="entry name" value="gp32"/>
    <property type="match status" value="1"/>
</dbReference>